<dbReference type="GO" id="GO:0008360">
    <property type="term" value="P:regulation of cell shape"/>
    <property type="evidence" value="ECO:0007669"/>
    <property type="project" value="UniProtKB-KW"/>
</dbReference>
<evidence type="ECO:0000313" key="12">
    <source>
        <dbReference type="EMBL" id="PQJ12206.1"/>
    </source>
</evidence>
<keyword evidence="6" id="KW-0573">Peptidoglycan synthesis</keyword>
<organism evidence="12 13">
    <name type="scientific">Flavipsychrobacter stenotrophus</name>
    <dbReference type="NCBI Taxonomy" id="2077091"/>
    <lineage>
        <taxon>Bacteria</taxon>
        <taxon>Pseudomonadati</taxon>
        <taxon>Bacteroidota</taxon>
        <taxon>Chitinophagia</taxon>
        <taxon>Chitinophagales</taxon>
        <taxon>Chitinophagaceae</taxon>
        <taxon>Flavipsychrobacter</taxon>
    </lineage>
</organism>
<evidence type="ECO:0000256" key="3">
    <source>
        <dbReference type="ARBA" id="ARBA00022741"/>
    </source>
</evidence>
<evidence type="ECO:0000256" key="1">
    <source>
        <dbReference type="ARBA" id="ARBA00022598"/>
    </source>
</evidence>
<comment type="caution">
    <text evidence="12">The sequence shown here is derived from an EMBL/GenBank/DDBJ whole genome shotgun (WGS) entry which is preliminary data.</text>
</comment>
<name>A0A2S7T0B4_9BACT</name>
<dbReference type="AlphaFoldDB" id="A0A2S7T0B4"/>
<proteinExistence type="predicted"/>
<keyword evidence="7" id="KW-0131">Cell cycle</keyword>
<feature type="domain" description="Mur ligase C-terminal" evidence="10">
    <location>
        <begin position="306"/>
        <end position="418"/>
    </location>
</feature>
<dbReference type="Pfam" id="PF01225">
    <property type="entry name" value="Mur_ligase"/>
    <property type="match status" value="1"/>
</dbReference>
<dbReference type="GO" id="GO:0016881">
    <property type="term" value="F:acid-amino acid ligase activity"/>
    <property type="evidence" value="ECO:0007669"/>
    <property type="project" value="InterPro"/>
</dbReference>
<dbReference type="OrthoDB" id="9804126at2"/>
<gene>
    <name evidence="12" type="ORF">CJD36_000145</name>
</gene>
<dbReference type="SUPFAM" id="SSF53623">
    <property type="entry name" value="MurD-like peptide ligases, catalytic domain"/>
    <property type="match status" value="1"/>
</dbReference>
<keyword evidence="2" id="KW-0132">Cell division</keyword>
<evidence type="ECO:0000256" key="4">
    <source>
        <dbReference type="ARBA" id="ARBA00022840"/>
    </source>
</evidence>
<feature type="domain" description="Mur ligase central" evidence="11">
    <location>
        <begin position="109"/>
        <end position="283"/>
    </location>
</feature>
<dbReference type="Pfam" id="PF08245">
    <property type="entry name" value="Mur_ligase_M"/>
    <property type="match status" value="1"/>
</dbReference>
<dbReference type="GO" id="GO:0005524">
    <property type="term" value="F:ATP binding"/>
    <property type="evidence" value="ECO:0007669"/>
    <property type="project" value="UniProtKB-KW"/>
</dbReference>
<dbReference type="SUPFAM" id="SSF53244">
    <property type="entry name" value="MurD-like peptide ligases, peptide-binding domain"/>
    <property type="match status" value="1"/>
</dbReference>
<dbReference type="PANTHER" id="PTHR43445">
    <property type="entry name" value="UDP-N-ACETYLMURAMATE--L-ALANINE LIGASE-RELATED"/>
    <property type="match status" value="1"/>
</dbReference>
<keyword evidence="5" id="KW-0133">Cell shape</keyword>
<dbReference type="SUPFAM" id="SSF51984">
    <property type="entry name" value="MurCD N-terminal domain"/>
    <property type="match status" value="1"/>
</dbReference>
<dbReference type="Proteomes" id="UP000239872">
    <property type="component" value="Unassembled WGS sequence"/>
</dbReference>
<dbReference type="InterPro" id="IPR036565">
    <property type="entry name" value="Mur-like_cat_sf"/>
</dbReference>
<dbReference type="InterPro" id="IPR013221">
    <property type="entry name" value="Mur_ligase_cen"/>
</dbReference>
<evidence type="ECO:0000256" key="2">
    <source>
        <dbReference type="ARBA" id="ARBA00022618"/>
    </source>
</evidence>
<evidence type="ECO:0000259" key="11">
    <source>
        <dbReference type="Pfam" id="PF08245"/>
    </source>
</evidence>
<dbReference type="GO" id="GO:0009252">
    <property type="term" value="P:peptidoglycan biosynthetic process"/>
    <property type="evidence" value="ECO:0007669"/>
    <property type="project" value="UniProtKB-KW"/>
</dbReference>
<protein>
    <submittedName>
        <fullName evidence="12">Peptidoglycan synthetase</fullName>
    </submittedName>
</protein>
<dbReference type="EMBL" id="PPSL01000001">
    <property type="protein sequence ID" value="PQJ12206.1"/>
    <property type="molecule type" value="Genomic_DNA"/>
</dbReference>
<keyword evidence="13" id="KW-1185">Reference proteome</keyword>
<dbReference type="InterPro" id="IPR004101">
    <property type="entry name" value="Mur_ligase_C"/>
</dbReference>
<dbReference type="InterPro" id="IPR036615">
    <property type="entry name" value="Mur_ligase_C_dom_sf"/>
</dbReference>
<evidence type="ECO:0000259" key="9">
    <source>
        <dbReference type="Pfam" id="PF01225"/>
    </source>
</evidence>
<dbReference type="InterPro" id="IPR000713">
    <property type="entry name" value="Mur_ligase_N"/>
</dbReference>
<dbReference type="PANTHER" id="PTHR43445:SF5">
    <property type="entry name" value="UDP-N-ACETYLMURAMATE--L-ALANYL-GAMMA-D-GLUTAMYL-MESO-2,6-DIAMINOHEPTANDIOATE LIGASE"/>
    <property type="match status" value="1"/>
</dbReference>
<evidence type="ECO:0000313" key="13">
    <source>
        <dbReference type="Proteomes" id="UP000239872"/>
    </source>
</evidence>
<evidence type="ECO:0000259" key="10">
    <source>
        <dbReference type="Pfam" id="PF02875"/>
    </source>
</evidence>
<sequence>MKHIHFIAIGGAIMHQLALALHRKGYIITGSDDEINDPAKSNLAEAGLLPAAFGWYPEKITTDLEAVVLGMHARADNPELLAAKKLGVPIYSFPQYVYEVSKNKKRVVVAGSHGKTTITSMIMHILKHQGLDFDYLVGTRVAGFDSSVKLTDAPIIVLEGDEYPASPEERRPKIFFYHPHISVLSGIAWDHINVFPTYENYFSQFEQYLAGMDKETVVFYNNEDTEVQRVIAGSAGHVKTVSYDTPPFHYVDGTAVMDTKAGPVSVSVFGRHNLLNMQAAIDVCMELGISEADCYTAIASFTGAARRLEKVKEEKNLLVYRDFAHAPSKLRATLNAVREAYADHHLVACFELHTFSSLNEKFLSEYAHSMDAADEGIVYFSHHALDLKGLPTLEKSIVKDYFRRDDITVIDNKEELETSVRNMISHKNKPVFLLLMSSGTFEGIDWNSVSSH</sequence>
<keyword evidence="1" id="KW-0436">Ligase</keyword>
<dbReference type="Gene3D" id="3.40.1190.10">
    <property type="entry name" value="Mur-like, catalytic domain"/>
    <property type="match status" value="1"/>
</dbReference>
<keyword evidence="4" id="KW-0067">ATP-binding</keyword>
<dbReference type="GO" id="GO:0071555">
    <property type="term" value="P:cell wall organization"/>
    <property type="evidence" value="ECO:0007669"/>
    <property type="project" value="UniProtKB-KW"/>
</dbReference>
<evidence type="ECO:0000256" key="8">
    <source>
        <dbReference type="ARBA" id="ARBA00023316"/>
    </source>
</evidence>
<evidence type="ECO:0000256" key="7">
    <source>
        <dbReference type="ARBA" id="ARBA00023306"/>
    </source>
</evidence>
<dbReference type="GO" id="GO:0051301">
    <property type="term" value="P:cell division"/>
    <property type="evidence" value="ECO:0007669"/>
    <property type="project" value="UniProtKB-KW"/>
</dbReference>
<dbReference type="InterPro" id="IPR050061">
    <property type="entry name" value="MurCDEF_pg_biosynth"/>
</dbReference>
<accession>A0A2S7T0B4</accession>
<dbReference type="Gene3D" id="3.40.50.720">
    <property type="entry name" value="NAD(P)-binding Rossmann-like Domain"/>
    <property type="match status" value="1"/>
</dbReference>
<keyword evidence="3" id="KW-0547">Nucleotide-binding</keyword>
<feature type="domain" description="Mur ligase N-terminal catalytic" evidence="9">
    <location>
        <begin position="3"/>
        <end position="103"/>
    </location>
</feature>
<dbReference type="Pfam" id="PF02875">
    <property type="entry name" value="Mur_ligase_C"/>
    <property type="match status" value="1"/>
</dbReference>
<dbReference type="Gene3D" id="3.90.190.20">
    <property type="entry name" value="Mur ligase, C-terminal domain"/>
    <property type="match status" value="1"/>
</dbReference>
<keyword evidence="8" id="KW-0961">Cell wall biogenesis/degradation</keyword>
<dbReference type="RefSeq" id="WP_105037091.1">
    <property type="nucleotide sequence ID" value="NZ_PPSL01000001.1"/>
</dbReference>
<evidence type="ECO:0000256" key="6">
    <source>
        <dbReference type="ARBA" id="ARBA00022984"/>
    </source>
</evidence>
<evidence type="ECO:0000256" key="5">
    <source>
        <dbReference type="ARBA" id="ARBA00022960"/>
    </source>
</evidence>
<reference evidence="12 13" key="1">
    <citation type="submission" date="2018-01" db="EMBL/GenBank/DDBJ databases">
        <title>A novel member of the phylum Bacteroidetes isolated from glacier ice.</title>
        <authorList>
            <person name="Liu Q."/>
            <person name="Xin Y.-H."/>
        </authorList>
    </citation>
    <scope>NUCLEOTIDE SEQUENCE [LARGE SCALE GENOMIC DNA]</scope>
    <source>
        <strain evidence="12 13">RB1R16</strain>
    </source>
</reference>